<dbReference type="EMBL" id="JBAHYK010001254">
    <property type="protein sequence ID" value="KAL0568814.1"/>
    <property type="molecule type" value="Genomic_DNA"/>
</dbReference>
<dbReference type="SUPFAM" id="SSF48264">
    <property type="entry name" value="Cytochrome P450"/>
    <property type="match status" value="1"/>
</dbReference>
<evidence type="ECO:0000256" key="8">
    <source>
        <dbReference type="ARBA" id="ARBA00023033"/>
    </source>
</evidence>
<dbReference type="PANTHER" id="PTHR46300:SF7">
    <property type="entry name" value="P450, PUTATIVE (EUROFUNG)-RELATED"/>
    <property type="match status" value="1"/>
</dbReference>
<comment type="cofactor">
    <cofactor evidence="1">
        <name>heme</name>
        <dbReference type="ChEBI" id="CHEBI:30413"/>
    </cofactor>
</comment>
<comment type="similarity">
    <text evidence="3 9">Belongs to the cytochrome P450 family.</text>
</comment>
<keyword evidence="11" id="KW-1185">Reference proteome</keyword>
<dbReference type="PANTHER" id="PTHR46300">
    <property type="entry name" value="P450, PUTATIVE (EUROFUNG)-RELATED-RELATED"/>
    <property type="match status" value="1"/>
</dbReference>
<dbReference type="InterPro" id="IPR001128">
    <property type="entry name" value="Cyt_P450"/>
</dbReference>
<dbReference type="Gene3D" id="1.10.630.10">
    <property type="entry name" value="Cytochrome P450"/>
    <property type="match status" value="1"/>
</dbReference>
<dbReference type="PRINTS" id="PR00463">
    <property type="entry name" value="EP450I"/>
</dbReference>
<name>A0ABR3F0U7_9AGAR</name>
<evidence type="ECO:0000256" key="9">
    <source>
        <dbReference type="RuleBase" id="RU000461"/>
    </source>
</evidence>
<evidence type="ECO:0000256" key="6">
    <source>
        <dbReference type="ARBA" id="ARBA00023002"/>
    </source>
</evidence>
<comment type="pathway">
    <text evidence="2">Secondary metabolite biosynthesis.</text>
</comment>
<evidence type="ECO:0000256" key="3">
    <source>
        <dbReference type="ARBA" id="ARBA00010617"/>
    </source>
</evidence>
<dbReference type="Proteomes" id="UP001465976">
    <property type="component" value="Unassembled WGS sequence"/>
</dbReference>
<keyword evidence="5 9" id="KW-0479">Metal-binding</keyword>
<accession>A0ABR3F0U7</accession>
<dbReference type="Pfam" id="PF00067">
    <property type="entry name" value="p450"/>
    <property type="match status" value="1"/>
</dbReference>
<keyword evidence="6 9" id="KW-0560">Oxidoreductase</keyword>
<keyword evidence="4 9" id="KW-0349">Heme</keyword>
<evidence type="ECO:0000313" key="11">
    <source>
        <dbReference type="Proteomes" id="UP001465976"/>
    </source>
</evidence>
<evidence type="ECO:0000256" key="2">
    <source>
        <dbReference type="ARBA" id="ARBA00005179"/>
    </source>
</evidence>
<evidence type="ECO:0000256" key="1">
    <source>
        <dbReference type="ARBA" id="ARBA00001971"/>
    </source>
</evidence>
<comment type="caution">
    <text evidence="10">The sequence shown here is derived from an EMBL/GenBank/DDBJ whole genome shotgun (WGS) entry which is preliminary data.</text>
</comment>
<dbReference type="InterPro" id="IPR017972">
    <property type="entry name" value="Cyt_P450_CS"/>
</dbReference>
<dbReference type="InterPro" id="IPR050364">
    <property type="entry name" value="Cytochrome_P450_fung"/>
</dbReference>
<keyword evidence="8 9" id="KW-0503">Monooxygenase</keyword>
<dbReference type="PROSITE" id="PS00086">
    <property type="entry name" value="CYTOCHROME_P450"/>
    <property type="match status" value="1"/>
</dbReference>
<dbReference type="PRINTS" id="PR00385">
    <property type="entry name" value="P450"/>
</dbReference>
<evidence type="ECO:0000256" key="7">
    <source>
        <dbReference type="ARBA" id="ARBA00023004"/>
    </source>
</evidence>
<evidence type="ECO:0008006" key="12">
    <source>
        <dbReference type="Google" id="ProtNLM"/>
    </source>
</evidence>
<reference evidence="10 11" key="1">
    <citation type="submission" date="2024-02" db="EMBL/GenBank/DDBJ databases">
        <title>A draft genome for the cacao thread blight pathogen Marasmius crinis-equi.</title>
        <authorList>
            <person name="Cohen S.P."/>
            <person name="Baruah I.K."/>
            <person name="Amoako-Attah I."/>
            <person name="Bukari Y."/>
            <person name="Meinhardt L.W."/>
            <person name="Bailey B.A."/>
        </authorList>
    </citation>
    <scope>NUCLEOTIDE SEQUENCE [LARGE SCALE GENOMIC DNA]</scope>
    <source>
        <strain evidence="10 11">GH-76</strain>
    </source>
</reference>
<dbReference type="InterPro" id="IPR036396">
    <property type="entry name" value="Cyt_P450_sf"/>
</dbReference>
<gene>
    <name evidence="10" type="ORF">V5O48_013165</name>
</gene>
<protein>
    <recommendedName>
        <fullName evidence="12">Cytochrome P450</fullName>
    </recommendedName>
</protein>
<evidence type="ECO:0000313" key="10">
    <source>
        <dbReference type="EMBL" id="KAL0568814.1"/>
    </source>
</evidence>
<keyword evidence="7 9" id="KW-0408">Iron</keyword>
<proteinExistence type="inferred from homology"/>
<dbReference type="InterPro" id="IPR002401">
    <property type="entry name" value="Cyt_P450_E_grp-I"/>
</dbReference>
<organism evidence="10 11">
    <name type="scientific">Marasmius crinis-equi</name>
    <dbReference type="NCBI Taxonomy" id="585013"/>
    <lineage>
        <taxon>Eukaryota</taxon>
        <taxon>Fungi</taxon>
        <taxon>Dikarya</taxon>
        <taxon>Basidiomycota</taxon>
        <taxon>Agaricomycotina</taxon>
        <taxon>Agaricomycetes</taxon>
        <taxon>Agaricomycetidae</taxon>
        <taxon>Agaricales</taxon>
        <taxon>Marasmiineae</taxon>
        <taxon>Marasmiaceae</taxon>
        <taxon>Marasmius</taxon>
    </lineage>
</organism>
<evidence type="ECO:0000256" key="4">
    <source>
        <dbReference type="ARBA" id="ARBA00022617"/>
    </source>
</evidence>
<evidence type="ECO:0000256" key="5">
    <source>
        <dbReference type="ARBA" id="ARBA00022723"/>
    </source>
</evidence>
<sequence length="249" mass="27597">MKNENYEKCFASQQLEGLDENADPEHLEDIKATAAAIFLGGEDTALASLQTFYLAMVLHPECQKRAYEELVSVVGPNALPDLNDRVSLPYVESVVQELLRWHPVAELGVPHLATKDDVYNSMFIPKGSMVVANIRGMSKNEAVYSNPDEFDPTCFLPHPQGKGEPHFTSVFGFGRRICPGRHFATLVLWHAIACNLAALEIVPQTDDMGNPALPEVVFSEGLVSEPFPFEYNVRPRSEAAKRLIAQIES</sequence>